<feature type="compositionally biased region" description="Basic residues" evidence="1">
    <location>
        <begin position="330"/>
        <end position="340"/>
    </location>
</feature>
<protein>
    <submittedName>
        <fullName evidence="2">Uncharacterized protein</fullName>
    </submittedName>
</protein>
<reference evidence="2" key="1">
    <citation type="submission" date="2023-07" db="EMBL/GenBank/DDBJ databases">
        <authorList>
            <consortium name="AG Swart"/>
            <person name="Singh M."/>
            <person name="Singh A."/>
            <person name="Seah K."/>
            <person name="Emmerich C."/>
        </authorList>
    </citation>
    <scope>NUCLEOTIDE SEQUENCE</scope>
    <source>
        <strain evidence="2">DP1</strain>
    </source>
</reference>
<comment type="caution">
    <text evidence="2">The sequence shown here is derived from an EMBL/GenBank/DDBJ whole genome shotgun (WGS) entry which is preliminary data.</text>
</comment>
<accession>A0AAD1UQ89</accession>
<organism evidence="2 3">
    <name type="scientific">Euplotes crassus</name>
    <dbReference type="NCBI Taxonomy" id="5936"/>
    <lineage>
        <taxon>Eukaryota</taxon>
        <taxon>Sar</taxon>
        <taxon>Alveolata</taxon>
        <taxon>Ciliophora</taxon>
        <taxon>Intramacronucleata</taxon>
        <taxon>Spirotrichea</taxon>
        <taxon>Hypotrichia</taxon>
        <taxon>Euplotida</taxon>
        <taxon>Euplotidae</taxon>
        <taxon>Moneuplotes</taxon>
    </lineage>
</organism>
<dbReference type="Proteomes" id="UP001295684">
    <property type="component" value="Unassembled WGS sequence"/>
</dbReference>
<evidence type="ECO:0000313" key="3">
    <source>
        <dbReference type="Proteomes" id="UP001295684"/>
    </source>
</evidence>
<name>A0AAD1UQ89_EUPCR</name>
<gene>
    <name evidence="2" type="ORF">ECRASSUSDP1_LOCUS12998</name>
</gene>
<feature type="region of interest" description="Disordered" evidence="1">
    <location>
        <begin position="321"/>
        <end position="348"/>
    </location>
</feature>
<keyword evidence="3" id="KW-1185">Reference proteome</keyword>
<sequence>MNTFDYRNEDQEIQEYRDSMSPSKRSWVQNKIMNSIDWRTSSKKHFRNNFGPDFSLLENRLYNPFKNKIPNRDIQSHQRSFETLPTLQVHQRRESISSQRKMNLRMITPAQPTKRSFSSLSIDEGNPQENRHSQVPNEVISANKNLHKKVFCKITCNLKDSTSSKDVDQSYDVTQSNQPITFDLSMRDVMPIDQNFDLIEEDQYGINKTFSKRDKAPTLMKKFLLLSKSKEMGTKNSAQLLSRSSSDPPVAKDSCNLKVYSDYCSKLQIPFKDPFIKGKYYAHQRKCSKDSQSDSFYKRMMKDSEKRVHRKQVINKIFNKPNRSRAKDPCRKRHNSHGSARKNETKIKSRIPPFINLKDLMKMVKIPRKVYRNDQ</sequence>
<evidence type="ECO:0000313" key="2">
    <source>
        <dbReference type="EMBL" id="CAI2371673.1"/>
    </source>
</evidence>
<evidence type="ECO:0000256" key="1">
    <source>
        <dbReference type="SAM" id="MobiDB-lite"/>
    </source>
</evidence>
<proteinExistence type="predicted"/>
<dbReference type="AlphaFoldDB" id="A0AAD1UQ89"/>
<dbReference type="EMBL" id="CAMPGE010012919">
    <property type="protein sequence ID" value="CAI2371673.1"/>
    <property type="molecule type" value="Genomic_DNA"/>
</dbReference>